<evidence type="ECO:0000313" key="2">
    <source>
        <dbReference type="EMBL" id="KAG0576155.1"/>
    </source>
</evidence>
<feature type="region of interest" description="Disordered" evidence="1">
    <location>
        <begin position="142"/>
        <end position="226"/>
    </location>
</feature>
<dbReference type="EMBL" id="CM026425">
    <property type="protein sequence ID" value="KAG0576155.1"/>
    <property type="molecule type" value="Genomic_DNA"/>
</dbReference>
<protein>
    <submittedName>
        <fullName evidence="2">Uncharacterized protein</fullName>
    </submittedName>
</protein>
<accession>A0A8T0HZT7</accession>
<proteinExistence type="predicted"/>
<comment type="caution">
    <text evidence="2">The sequence shown here is derived from an EMBL/GenBank/DDBJ whole genome shotgun (WGS) entry which is preliminary data.</text>
</comment>
<feature type="region of interest" description="Disordered" evidence="1">
    <location>
        <begin position="637"/>
        <end position="659"/>
    </location>
</feature>
<dbReference type="PRINTS" id="PR01217">
    <property type="entry name" value="PRICHEXTENSN"/>
</dbReference>
<evidence type="ECO:0000313" key="3">
    <source>
        <dbReference type="Proteomes" id="UP000822688"/>
    </source>
</evidence>
<reference evidence="2" key="1">
    <citation type="submission" date="2020-06" db="EMBL/GenBank/DDBJ databases">
        <title>WGS assembly of Ceratodon purpureus strain R40.</title>
        <authorList>
            <person name="Carey S.B."/>
            <person name="Jenkins J."/>
            <person name="Shu S."/>
            <person name="Lovell J.T."/>
            <person name="Sreedasyam A."/>
            <person name="Maumus F."/>
            <person name="Tiley G.P."/>
            <person name="Fernandez-Pozo N."/>
            <person name="Barry K."/>
            <person name="Chen C."/>
            <person name="Wang M."/>
            <person name="Lipzen A."/>
            <person name="Daum C."/>
            <person name="Saski C.A."/>
            <person name="Payton A.C."/>
            <person name="Mcbreen J.C."/>
            <person name="Conrad R.E."/>
            <person name="Kollar L.M."/>
            <person name="Olsson S."/>
            <person name="Huttunen S."/>
            <person name="Landis J.B."/>
            <person name="Wickett N.J."/>
            <person name="Johnson M.G."/>
            <person name="Rensing S.A."/>
            <person name="Grimwood J."/>
            <person name="Schmutz J."/>
            <person name="Mcdaniel S.F."/>
        </authorList>
    </citation>
    <scope>NUCLEOTIDE SEQUENCE</scope>
    <source>
        <strain evidence="2">R40</strain>
    </source>
</reference>
<keyword evidence="3" id="KW-1185">Reference proteome</keyword>
<dbReference type="AlphaFoldDB" id="A0A8T0HZT7"/>
<dbReference type="Proteomes" id="UP000822688">
    <property type="component" value="Chromosome 5"/>
</dbReference>
<evidence type="ECO:0000256" key="1">
    <source>
        <dbReference type="SAM" id="MobiDB-lite"/>
    </source>
</evidence>
<feature type="compositionally biased region" description="Pro residues" evidence="1">
    <location>
        <begin position="192"/>
        <end position="216"/>
    </location>
</feature>
<sequence length="659" mass="76470">MQYEGKKLNFSFDFPEIKNLDWSDDVYKLVQKTIQPKYHDNCPVGWRTTTIDDVVRFLPELFDLELDLAWRKFRTADIHLMDWYPSLQRLPDDHDKYLKIFPIFNFQEPGMYSVLGYRGDLPPEPSPEVFQPDVMKLALQKAQSDNDEEACDLETKRSAIPINPRDPCMGVPPPPYKPRPKPPEPICCKMMTPPPPPPPPLPSPPPPEEPPPPPIEPGDDPCKQYENIPDVSLMTDEDWSILDVIGEHGYKPRPWCRLPTLNFLPTGVDTIIAGEKGYLVVDGGWQPRDKIEGEYDLPMQGWWDQDVYPPQTITCVCNPLLRRFEYVHPFPDKQLNNKMAQMEVLPDPEKEDGSNMYNIYFVGYNILPETNEFGEDKEELPNPEAIPCRDEVIVAIYNSNVKNWIGTYSRLYVRHLPTNQTNDLAYVEKKLFWISEWADHGRKIKVQNDAFEPPELKWIPVISCFDFESREITGYAFCQEYYHKKIENCLLVECNQNLYIVSRATNKNTKVPRGRFEVRHAEYEKGNPKLSFKKIGTMPKRQYNYLFQNCFMCIDHVDEPTYQCRGGLSVICFYVPHCGTGVLFDVNKCTWVSMDRHCGWDLGSKAKQYPPDLSKNVLASCIWEPDFKAMWSKEYRGPNWDPLGDDPTGPDKWNEPVTE</sequence>
<gene>
    <name evidence="2" type="ORF">KC19_5G059300</name>
</gene>
<organism evidence="2 3">
    <name type="scientific">Ceratodon purpureus</name>
    <name type="common">Fire moss</name>
    <name type="synonym">Dicranum purpureum</name>
    <dbReference type="NCBI Taxonomy" id="3225"/>
    <lineage>
        <taxon>Eukaryota</taxon>
        <taxon>Viridiplantae</taxon>
        <taxon>Streptophyta</taxon>
        <taxon>Embryophyta</taxon>
        <taxon>Bryophyta</taxon>
        <taxon>Bryophytina</taxon>
        <taxon>Bryopsida</taxon>
        <taxon>Dicranidae</taxon>
        <taxon>Pseudoditrichales</taxon>
        <taxon>Ditrichaceae</taxon>
        <taxon>Ceratodon</taxon>
    </lineage>
</organism>
<name>A0A8T0HZT7_CERPU</name>